<dbReference type="PhylomeDB" id="T1II63"/>
<sequence>MKQYLLDPSRQLSILNNYPTVKKLFLHYNTALTSSAPVQRLFSSGKLILSALRNRLDPTEV</sequence>
<organism evidence="1 2">
    <name type="scientific">Strigamia maritima</name>
    <name type="common">European centipede</name>
    <name type="synonym">Geophilus maritimus</name>
    <dbReference type="NCBI Taxonomy" id="126957"/>
    <lineage>
        <taxon>Eukaryota</taxon>
        <taxon>Metazoa</taxon>
        <taxon>Ecdysozoa</taxon>
        <taxon>Arthropoda</taxon>
        <taxon>Myriapoda</taxon>
        <taxon>Chilopoda</taxon>
        <taxon>Pleurostigmophora</taxon>
        <taxon>Geophilomorpha</taxon>
        <taxon>Linotaeniidae</taxon>
        <taxon>Strigamia</taxon>
    </lineage>
</organism>
<dbReference type="HOGENOM" id="CLU_2925509_0_0_1"/>
<dbReference type="AlphaFoldDB" id="T1II63"/>
<name>T1II63_STRMM</name>
<proteinExistence type="predicted"/>
<keyword evidence="2" id="KW-1185">Reference proteome</keyword>
<accession>T1II63</accession>
<evidence type="ECO:0000313" key="1">
    <source>
        <dbReference type="EnsemblMetazoa" id="SMAR000555-PA"/>
    </source>
</evidence>
<evidence type="ECO:0000313" key="2">
    <source>
        <dbReference type="Proteomes" id="UP000014500"/>
    </source>
</evidence>
<dbReference type="EnsemblMetazoa" id="SMAR000555-RA">
    <property type="protein sequence ID" value="SMAR000555-PA"/>
    <property type="gene ID" value="SMAR000555"/>
</dbReference>
<dbReference type="STRING" id="126957.T1II63"/>
<reference evidence="1" key="2">
    <citation type="submission" date="2015-02" db="UniProtKB">
        <authorList>
            <consortium name="EnsemblMetazoa"/>
        </authorList>
    </citation>
    <scope>IDENTIFICATION</scope>
</reference>
<protein>
    <recommendedName>
        <fullName evidence="3">HAT C-terminal dimerisation domain-containing protein</fullName>
    </recommendedName>
</protein>
<dbReference type="Proteomes" id="UP000014500">
    <property type="component" value="Unassembled WGS sequence"/>
</dbReference>
<dbReference type="EMBL" id="JH430138">
    <property type="status" value="NOT_ANNOTATED_CDS"/>
    <property type="molecule type" value="Genomic_DNA"/>
</dbReference>
<evidence type="ECO:0008006" key="3">
    <source>
        <dbReference type="Google" id="ProtNLM"/>
    </source>
</evidence>
<reference evidence="2" key="1">
    <citation type="submission" date="2011-05" db="EMBL/GenBank/DDBJ databases">
        <authorList>
            <person name="Richards S.R."/>
            <person name="Qu J."/>
            <person name="Jiang H."/>
            <person name="Jhangiani S.N."/>
            <person name="Agravi P."/>
            <person name="Goodspeed R."/>
            <person name="Gross S."/>
            <person name="Mandapat C."/>
            <person name="Jackson L."/>
            <person name="Mathew T."/>
            <person name="Pu L."/>
            <person name="Thornton R."/>
            <person name="Saada N."/>
            <person name="Wilczek-Boney K.B."/>
            <person name="Lee S."/>
            <person name="Kovar C."/>
            <person name="Wu Y."/>
            <person name="Scherer S.E."/>
            <person name="Worley K.C."/>
            <person name="Muzny D.M."/>
            <person name="Gibbs R."/>
        </authorList>
    </citation>
    <scope>NUCLEOTIDE SEQUENCE</scope>
    <source>
        <strain evidence="2">Brora</strain>
    </source>
</reference>